<proteinExistence type="inferred from homology"/>
<gene>
    <name evidence="12" type="ORF">EDD53_1747</name>
</gene>
<reference evidence="12 13" key="1">
    <citation type="submission" date="2018-11" db="EMBL/GenBank/DDBJ databases">
        <title>Genomic Encyclopedia of Type Strains, Phase IV (KMG-IV): sequencing the most valuable type-strain genomes for metagenomic binning, comparative biology and taxonomic classification.</title>
        <authorList>
            <person name="Goeker M."/>
        </authorList>
    </citation>
    <scope>NUCLEOTIDE SEQUENCE [LARGE SCALE GENOMIC DNA]</scope>
    <source>
        <strain evidence="12 13">DSM 104731</strain>
    </source>
</reference>
<organism evidence="12 13">
    <name type="scientific">Pacificibacter maritimus</name>
    <dbReference type="NCBI Taxonomy" id="762213"/>
    <lineage>
        <taxon>Bacteria</taxon>
        <taxon>Pseudomonadati</taxon>
        <taxon>Pseudomonadota</taxon>
        <taxon>Alphaproteobacteria</taxon>
        <taxon>Rhodobacterales</taxon>
        <taxon>Roseobacteraceae</taxon>
        <taxon>Pacificibacter</taxon>
    </lineage>
</organism>
<dbReference type="InterPro" id="IPR037682">
    <property type="entry name" value="TonB_C"/>
</dbReference>
<dbReference type="NCBIfam" id="TIGR01352">
    <property type="entry name" value="tonB_Cterm"/>
    <property type="match status" value="1"/>
</dbReference>
<dbReference type="Proteomes" id="UP000269689">
    <property type="component" value="Unassembled WGS sequence"/>
</dbReference>
<keyword evidence="5" id="KW-0997">Cell inner membrane</keyword>
<evidence type="ECO:0000313" key="12">
    <source>
        <dbReference type="EMBL" id="RPE67340.1"/>
    </source>
</evidence>
<dbReference type="EMBL" id="RKQK01000002">
    <property type="protein sequence ID" value="RPE67340.1"/>
    <property type="molecule type" value="Genomic_DNA"/>
</dbReference>
<keyword evidence="13" id="KW-1185">Reference proteome</keyword>
<dbReference type="PANTHER" id="PTHR33446">
    <property type="entry name" value="PROTEIN TONB-RELATED"/>
    <property type="match status" value="1"/>
</dbReference>
<evidence type="ECO:0000256" key="3">
    <source>
        <dbReference type="ARBA" id="ARBA00022448"/>
    </source>
</evidence>
<evidence type="ECO:0000256" key="4">
    <source>
        <dbReference type="ARBA" id="ARBA00022475"/>
    </source>
</evidence>
<evidence type="ECO:0000256" key="6">
    <source>
        <dbReference type="ARBA" id="ARBA00022692"/>
    </source>
</evidence>
<evidence type="ECO:0000313" key="13">
    <source>
        <dbReference type="Proteomes" id="UP000269689"/>
    </source>
</evidence>
<dbReference type="Pfam" id="PF03544">
    <property type="entry name" value="TonB_C"/>
    <property type="match status" value="1"/>
</dbReference>
<dbReference type="AlphaFoldDB" id="A0A3N4V0H1"/>
<dbReference type="InterPro" id="IPR051045">
    <property type="entry name" value="TonB-dependent_transducer"/>
</dbReference>
<comment type="similarity">
    <text evidence="2">Belongs to the TonB family.</text>
</comment>
<keyword evidence="6" id="KW-0812">Transmembrane</keyword>
<feature type="domain" description="TonB C-terminal" evidence="11">
    <location>
        <begin position="187"/>
        <end position="278"/>
    </location>
</feature>
<dbReference type="PROSITE" id="PS52015">
    <property type="entry name" value="TONB_CTD"/>
    <property type="match status" value="1"/>
</dbReference>
<evidence type="ECO:0000256" key="8">
    <source>
        <dbReference type="ARBA" id="ARBA00022989"/>
    </source>
</evidence>
<evidence type="ECO:0000256" key="7">
    <source>
        <dbReference type="ARBA" id="ARBA00022927"/>
    </source>
</evidence>
<name>A0A3N4V0H1_9RHOB</name>
<evidence type="ECO:0000256" key="2">
    <source>
        <dbReference type="ARBA" id="ARBA00006555"/>
    </source>
</evidence>
<keyword evidence="9" id="KW-0472">Membrane</keyword>
<dbReference type="PANTHER" id="PTHR33446:SF2">
    <property type="entry name" value="PROTEIN TONB"/>
    <property type="match status" value="1"/>
</dbReference>
<evidence type="ECO:0000256" key="9">
    <source>
        <dbReference type="ARBA" id="ARBA00023136"/>
    </source>
</evidence>
<dbReference type="OrthoDB" id="7722018at2"/>
<dbReference type="Gene3D" id="3.30.1150.10">
    <property type="match status" value="1"/>
</dbReference>
<dbReference type="SUPFAM" id="SSF74653">
    <property type="entry name" value="TolA/TonB C-terminal domain"/>
    <property type="match status" value="1"/>
</dbReference>
<evidence type="ECO:0000259" key="11">
    <source>
        <dbReference type="PROSITE" id="PS52015"/>
    </source>
</evidence>
<protein>
    <submittedName>
        <fullName evidence="12">Outer membrane transport energization protein TonB</fullName>
    </submittedName>
</protein>
<keyword evidence="8" id="KW-1133">Transmembrane helix</keyword>
<comment type="subcellular location">
    <subcellularLocation>
        <location evidence="1">Cell inner membrane</location>
        <topology evidence="1">Single-pass membrane protein</topology>
        <orientation evidence="1">Periplasmic side</orientation>
    </subcellularLocation>
</comment>
<comment type="caution">
    <text evidence="12">The sequence shown here is derived from an EMBL/GenBank/DDBJ whole genome shotgun (WGS) entry which is preliminary data.</text>
</comment>
<evidence type="ECO:0000256" key="10">
    <source>
        <dbReference type="SAM" id="MobiDB-lite"/>
    </source>
</evidence>
<keyword evidence="4" id="KW-1003">Cell membrane</keyword>
<evidence type="ECO:0000256" key="1">
    <source>
        <dbReference type="ARBA" id="ARBA00004383"/>
    </source>
</evidence>
<dbReference type="RefSeq" id="WP_123792793.1">
    <property type="nucleotide sequence ID" value="NZ_RKQK01000002.1"/>
</dbReference>
<dbReference type="GO" id="GO:0055085">
    <property type="term" value="P:transmembrane transport"/>
    <property type="evidence" value="ECO:0007669"/>
    <property type="project" value="InterPro"/>
</dbReference>
<feature type="region of interest" description="Disordered" evidence="10">
    <location>
        <begin position="145"/>
        <end position="172"/>
    </location>
</feature>
<accession>A0A3N4V0H1</accession>
<sequence length="278" mass="29086">MSFAYAQGNSGPLIWTLALVGSVAVHGTLSAQFIQDPTPPITASAGATGAILFDLADVITAPSTSGEASVEVAEAEDAPTVTESPEVVEAAKAADEPMLAQIPYAVEDDSLKFGIASPDPVEDTEETAEEMAQAYDEEKILEPSAVGSEAAEAQAASSEGSDAADKGDTAQAKSEGLTAVEMAQIADWQKSIVVRIAAARKYPAQARSKKIEGEVRMRFSIDQYGVIISRSVETTSGAAILDQAALDVLDGIEKLPTPPQSLAREAITMIVPINYRFK</sequence>
<evidence type="ECO:0000256" key="5">
    <source>
        <dbReference type="ARBA" id="ARBA00022519"/>
    </source>
</evidence>
<keyword evidence="3" id="KW-0813">Transport</keyword>
<feature type="compositionally biased region" description="Low complexity" evidence="10">
    <location>
        <begin position="145"/>
        <end position="161"/>
    </location>
</feature>
<dbReference type="GO" id="GO:0015031">
    <property type="term" value="P:protein transport"/>
    <property type="evidence" value="ECO:0007669"/>
    <property type="project" value="UniProtKB-KW"/>
</dbReference>
<keyword evidence="7" id="KW-0653">Protein transport</keyword>
<dbReference type="GO" id="GO:0031992">
    <property type="term" value="F:energy transducer activity"/>
    <property type="evidence" value="ECO:0007669"/>
    <property type="project" value="TreeGrafter"/>
</dbReference>
<dbReference type="GO" id="GO:0098797">
    <property type="term" value="C:plasma membrane protein complex"/>
    <property type="evidence" value="ECO:0007669"/>
    <property type="project" value="TreeGrafter"/>
</dbReference>
<dbReference type="InterPro" id="IPR006260">
    <property type="entry name" value="TonB/TolA_C"/>
</dbReference>